<reference evidence="1" key="1">
    <citation type="submission" date="2018-02" db="EMBL/GenBank/DDBJ databases">
        <title>Rhizophora mucronata_Transcriptome.</title>
        <authorList>
            <person name="Meera S.P."/>
            <person name="Sreeshan A."/>
            <person name="Augustine A."/>
        </authorList>
    </citation>
    <scope>NUCLEOTIDE SEQUENCE</scope>
    <source>
        <tissue evidence="1">Leaf</tissue>
    </source>
</reference>
<evidence type="ECO:0000313" key="1">
    <source>
        <dbReference type="EMBL" id="MBX65073.1"/>
    </source>
</evidence>
<organism evidence="1">
    <name type="scientific">Rhizophora mucronata</name>
    <name type="common">Asiatic mangrove</name>
    <dbReference type="NCBI Taxonomy" id="61149"/>
    <lineage>
        <taxon>Eukaryota</taxon>
        <taxon>Viridiplantae</taxon>
        <taxon>Streptophyta</taxon>
        <taxon>Embryophyta</taxon>
        <taxon>Tracheophyta</taxon>
        <taxon>Spermatophyta</taxon>
        <taxon>Magnoliopsida</taxon>
        <taxon>eudicotyledons</taxon>
        <taxon>Gunneridae</taxon>
        <taxon>Pentapetalae</taxon>
        <taxon>rosids</taxon>
        <taxon>fabids</taxon>
        <taxon>Malpighiales</taxon>
        <taxon>Rhizophoraceae</taxon>
        <taxon>Rhizophora</taxon>
    </lineage>
</organism>
<name>A0A2P2QDI0_RHIMU</name>
<proteinExistence type="predicted"/>
<sequence length="30" mass="3740">MITFLQFLTINYLSDLHFFFVYRRFHIVTG</sequence>
<dbReference type="EMBL" id="GGEC01084589">
    <property type="protein sequence ID" value="MBX65073.1"/>
    <property type="molecule type" value="Transcribed_RNA"/>
</dbReference>
<protein>
    <submittedName>
        <fullName evidence="1">Uncharacterized protein</fullName>
    </submittedName>
</protein>
<dbReference type="AlphaFoldDB" id="A0A2P2QDI0"/>
<accession>A0A2P2QDI0</accession>